<feature type="compositionally biased region" description="Low complexity" evidence="1">
    <location>
        <begin position="240"/>
        <end position="258"/>
    </location>
</feature>
<evidence type="ECO:0000313" key="2">
    <source>
        <dbReference type="EMBL" id="CCX34542.1"/>
    </source>
</evidence>
<feature type="region of interest" description="Disordered" evidence="1">
    <location>
        <begin position="240"/>
        <end position="272"/>
    </location>
</feature>
<feature type="compositionally biased region" description="Basic and acidic residues" evidence="1">
    <location>
        <begin position="414"/>
        <end position="432"/>
    </location>
</feature>
<dbReference type="AlphaFoldDB" id="U4LVG1"/>
<accession>U4LVG1</accession>
<gene>
    <name evidence="2" type="ORF">PCON_03935</name>
</gene>
<feature type="compositionally biased region" description="Low complexity" evidence="1">
    <location>
        <begin position="49"/>
        <end position="62"/>
    </location>
</feature>
<protein>
    <submittedName>
        <fullName evidence="2">Uncharacterized protein</fullName>
    </submittedName>
</protein>
<reference evidence="2 3" key="1">
    <citation type="journal article" date="2013" name="PLoS Genet.">
        <title>The genome and development-dependent transcriptomes of Pyronema confluens: a window into fungal evolution.</title>
        <authorList>
            <person name="Traeger S."/>
            <person name="Altegoer F."/>
            <person name="Freitag M."/>
            <person name="Gabaldon T."/>
            <person name="Kempken F."/>
            <person name="Kumar A."/>
            <person name="Marcet-Houben M."/>
            <person name="Poggeler S."/>
            <person name="Stajich J.E."/>
            <person name="Nowrousian M."/>
        </authorList>
    </citation>
    <scope>NUCLEOTIDE SEQUENCE [LARGE SCALE GENOMIC DNA]</scope>
    <source>
        <strain evidence="3">CBS 100304</strain>
        <tissue evidence="2">Vegetative mycelium</tissue>
    </source>
</reference>
<evidence type="ECO:0000256" key="1">
    <source>
        <dbReference type="SAM" id="MobiDB-lite"/>
    </source>
</evidence>
<feature type="region of interest" description="Disordered" evidence="1">
    <location>
        <begin position="455"/>
        <end position="481"/>
    </location>
</feature>
<feature type="compositionally biased region" description="Low complexity" evidence="1">
    <location>
        <begin position="156"/>
        <end position="177"/>
    </location>
</feature>
<feature type="compositionally biased region" description="Polar residues" evidence="1">
    <location>
        <begin position="63"/>
        <end position="81"/>
    </location>
</feature>
<feature type="region of interest" description="Disordered" evidence="1">
    <location>
        <begin position="534"/>
        <end position="574"/>
    </location>
</feature>
<feature type="region of interest" description="Disordered" evidence="1">
    <location>
        <begin position="343"/>
        <end position="437"/>
    </location>
</feature>
<dbReference type="EMBL" id="HF936567">
    <property type="protein sequence ID" value="CCX34542.1"/>
    <property type="molecule type" value="Genomic_DNA"/>
</dbReference>
<dbReference type="OrthoDB" id="5407458at2759"/>
<feature type="compositionally biased region" description="Basic and acidic residues" evidence="1">
    <location>
        <begin position="455"/>
        <end position="467"/>
    </location>
</feature>
<feature type="compositionally biased region" description="Polar residues" evidence="1">
    <location>
        <begin position="33"/>
        <end position="48"/>
    </location>
</feature>
<feature type="compositionally biased region" description="Low complexity" evidence="1">
    <location>
        <begin position="286"/>
        <end position="300"/>
    </location>
</feature>
<sequence length="574" mass="63530">MAAADPASLQPYVEDYDSVISEVIPMTRRLPTTRKSGLSQELSASSEPTSYDGVSDSGYSSTNTPNNETPPLKSTTPAPQNTRKDAMKRASTPGTTGQNIPRPPSKTAYNRTTSPAVPRNIPNAKPRERSPTMASSGGGADECDCADCKLPSTAVPGSSPHYSSSYNQNHSSSYGHSPSYANYQPYPDPRYDTSYPIESYPEKAPPTERERKRTSLPPQRPTSTFSNSYTNAYPTYFSSSPAAAPAPSSTCPPTAFSPYAPPPLDTRPPAAAGYTYPSYPYEAYDTYTYPDPHPQYPYDQGAHGVYDPHPATASSLPPPPQLHGPRRGSLGARYHEEDYEYPLSPVLQPPTRRSSSRAIPIPASGPGGLDRPGSWVQQGYMEQSLDRTVSASVPPVGAYEPPQEKRRSKTPGLGRERSRRESGGARDREREYYGSARLGPSALNRAMENCAISDEPRERDVTRERGHNRGVSDGYYGYGNYDEHRDTRVEYTRDPRMERMEARGEEIPRPKLRMGRDVEYVKSDAYRYVKERQQQIHQQLHYGSVGRDEPGRKSMQGEYAYAPRRRMTMSGGGM</sequence>
<organism evidence="2 3">
    <name type="scientific">Pyronema omphalodes (strain CBS 100304)</name>
    <name type="common">Pyronema confluens</name>
    <dbReference type="NCBI Taxonomy" id="1076935"/>
    <lineage>
        <taxon>Eukaryota</taxon>
        <taxon>Fungi</taxon>
        <taxon>Dikarya</taxon>
        <taxon>Ascomycota</taxon>
        <taxon>Pezizomycotina</taxon>
        <taxon>Pezizomycetes</taxon>
        <taxon>Pezizales</taxon>
        <taxon>Pyronemataceae</taxon>
        <taxon>Pyronema</taxon>
    </lineage>
</organism>
<feature type="compositionally biased region" description="Polar residues" evidence="1">
    <location>
        <begin position="375"/>
        <end position="391"/>
    </location>
</feature>
<dbReference type="Proteomes" id="UP000018144">
    <property type="component" value="Unassembled WGS sequence"/>
</dbReference>
<feature type="region of interest" description="Disordered" evidence="1">
    <location>
        <begin position="24"/>
        <end position="228"/>
    </location>
</feature>
<proteinExistence type="predicted"/>
<dbReference type="STRING" id="1076935.U4LVG1"/>
<name>U4LVG1_PYROM</name>
<evidence type="ECO:0000313" key="3">
    <source>
        <dbReference type="Proteomes" id="UP000018144"/>
    </source>
</evidence>
<keyword evidence="3" id="KW-1185">Reference proteome</keyword>
<feature type="region of interest" description="Disordered" evidence="1">
    <location>
        <begin position="286"/>
        <end position="331"/>
    </location>
</feature>